<dbReference type="InterPro" id="IPR026881">
    <property type="entry name" value="WYL_dom"/>
</dbReference>
<sequence>MHRMDRLTAIVLLLQRGKWTAASLARHFEVSRRTILRDIEALCEMGMPVVAEPGPGGGYSLPADYALAPLPLSLHEALLLRLALSSLLQLRSVPFKEARASLWAKITALLPSREEIEPGLEQMLSSSSAARSRGAEFPVPFFSDLLQALAAGRWVRVTYRSERRQSEQTLLPQRLFTNAGLWYCYAYSLEHDCVRLYRVDRLLRLEILTEPPSAKPPEIRDRWEDPAFPEICIRLTERGALRLERCIPLAARLQREADGSGWLLLHWNPDDYD</sequence>
<dbReference type="AlphaFoldDB" id="A0A5J4K784"/>
<evidence type="ECO:0000259" key="1">
    <source>
        <dbReference type="Pfam" id="PF08279"/>
    </source>
</evidence>
<accession>A0A5J4K784</accession>
<dbReference type="Pfam" id="PF08279">
    <property type="entry name" value="HTH_11"/>
    <property type="match status" value="1"/>
</dbReference>
<name>A0A5J4K784_9CHLR</name>
<protein>
    <submittedName>
        <fullName evidence="3">DeoR family transcriptional regulator</fullName>
    </submittedName>
</protein>
<dbReference type="Gene3D" id="1.10.10.10">
    <property type="entry name" value="Winged helix-like DNA-binding domain superfamily/Winged helix DNA-binding domain"/>
    <property type="match status" value="1"/>
</dbReference>
<evidence type="ECO:0000259" key="2">
    <source>
        <dbReference type="Pfam" id="PF13280"/>
    </source>
</evidence>
<dbReference type="Pfam" id="PF13280">
    <property type="entry name" value="WYL"/>
    <property type="match status" value="1"/>
</dbReference>
<comment type="caution">
    <text evidence="3">The sequence shown here is derived from an EMBL/GenBank/DDBJ whole genome shotgun (WGS) entry which is preliminary data.</text>
</comment>
<dbReference type="InterPro" id="IPR036390">
    <property type="entry name" value="WH_DNA-bd_sf"/>
</dbReference>
<dbReference type="InterPro" id="IPR036388">
    <property type="entry name" value="WH-like_DNA-bd_sf"/>
</dbReference>
<organism evidence="3 4">
    <name type="scientific">Thermogemmatispora aurantia</name>
    <dbReference type="NCBI Taxonomy" id="2045279"/>
    <lineage>
        <taxon>Bacteria</taxon>
        <taxon>Bacillati</taxon>
        <taxon>Chloroflexota</taxon>
        <taxon>Ktedonobacteria</taxon>
        <taxon>Thermogemmatisporales</taxon>
        <taxon>Thermogemmatisporaceae</taxon>
        <taxon>Thermogemmatispora</taxon>
    </lineage>
</organism>
<dbReference type="InterPro" id="IPR013196">
    <property type="entry name" value="HTH_11"/>
</dbReference>
<dbReference type="PROSITE" id="PS52050">
    <property type="entry name" value="WYL"/>
    <property type="match status" value="1"/>
</dbReference>
<gene>
    <name evidence="3" type="ORF">KTAU_20500</name>
</gene>
<proteinExistence type="predicted"/>
<keyword evidence="4" id="KW-1185">Reference proteome</keyword>
<dbReference type="SUPFAM" id="SSF46785">
    <property type="entry name" value="Winged helix' DNA-binding domain"/>
    <property type="match status" value="1"/>
</dbReference>
<dbReference type="EMBL" id="BKZV01000002">
    <property type="protein sequence ID" value="GER83413.1"/>
    <property type="molecule type" value="Genomic_DNA"/>
</dbReference>
<evidence type="ECO:0000313" key="3">
    <source>
        <dbReference type="EMBL" id="GER83413.1"/>
    </source>
</evidence>
<dbReference type="RefSeq" id="WP_151728179.1">
    <property type="nucleotide sequence ID" value="NZ_BKZV01000002.1"/>
</dbReference>
<dbReference type="Proteomes" id="UP000334820">
    <property type="component" value="Unassembled WGS sequence"/>
</dbReference>
<dbReference type="PANTHER" id="PTHR34580">
    <property type="match status" value="1"/>
</dbReference>
<reference evidence="3 4" key="1">
    <citation type="journal article" date="2019" name="Int. J. Syst. Evol. Microbiol.">
        <title>Thermogemmatispora aurantia sp. nov. and Thermogemmatispora argillosa sp. nov., within the class Ktedonobacteria, and emended description of the genus Thermogemmatispora.</title>
        <authorList>
            <person name="Zheng Y."/>
            <person name="Wang C.M."/>
            <person name="Sakai Y."/>
            <person name="Abe K."/>
            <person name="Yokota A."/>
            <person name="Yabe S."/>
        </authorList>
    </citation>
    <scope>NUCLEOTIDE SEQUENCE [LARGE SCALE GENOMIC DNA]</scope>
    <source>
        <strain evidence="3 4">A1-2</strain>
    </source>
</reference>
<dbReference type="PANTHER" id="PTHR34580:SF1">
    <property type="entry name" value="PROTEIN PAFC"/>
    <property type="match status" value="1"/>
</dbReference>
<evidence type="ECO:0000313" key="4">
    <source>
        <dbReference type="Proteomes" id="UP000334820"/>
    </source>
</evidence>
<dbReference type="InterPro" id="IPR051534">
    <property type="entry name" value="CBASS_pafABC_assoc_protein"/>
</dbReference>
<feature type="domain" description="WYL" evidence="2">
    <location>
        <begin position="141"/>
        <end position="206"/>
    </location>
</feature>
<feature type="domain" description="Helix-turn-helix type 11" evidence="1">
    <location>
        <begin position="6"/>
        <end position="59"/>
    </location>
</feature>